<sequence length="113" mass="12490">MSTVEDTDKIDAIGIDKSTGNMILKIFDHLDWSDEPRHLYLLQEKLNGYIRFVESQEIYSAYPAAKDKELAVSIDFANALSADAACFIDTASQVLQEAGLTLSFTVDSVEPQA</sequence>
<dbReference type="Pfam" id="PF20212">
    <property type="entry name" value="DUF6572"/>
    <property type="match status" value="1"/>
</dbReference>
<evidence type="ECO:0000313" key="1">
    <source>
        <dbReference type="EMBL" id="SFP36533.1"/>
    </source>
</evidence>
<proteinExistence type="predicted"/>
<dbReference type="Proteomes" id="UP000182400">
    <property type="component" value="Unassembled WGS sequence"/>
</dbReference>
<dbReference type="RefSeq" id="WP_074940440.1">
    <property type="nucleotide sequence ID" value="NZ_FOWP01000010.1"/>
</dbReference>
<dbReference type="STRING" id="658457.SAMN05216601_1106"/>
<name>A0A1I5PRB4_9GAMM</name>
<accession>A0A1I5PRB4</accession>
<evidence type="ECO:0000313" key="2">
    <source>
        <dbReference type="Proteomes" id="UP000182400"/>
    </source>
</evidence>
<gene>
    <name evidence="1" type="ORF">SAMN05216601_1106</name>
</gene>
<dbReference type="EMBL" id="FOWP01000010">
    <property type="protein sequence ID" value="SFP36533.1"/>
    <property type="molecule type" value="Genomic_DNA"/>
</dbReference>
<protein>
    <submittedName>
        <fullName evidence="1">Uncharacterized protein</fullName>
    </submittedName>
</protein>
<reference evidence="1 2" key="1">
    <citation type="submission" date="2016-10" db="EMBL/GenBank/DDBJ databases">
        <authorList>
            <person name="de Groot N.N."/>
        </authorList>
    </citation>
    <scope>NUCLEOTIDE SEQUENCE [LARGE SCALE GENOMIC DNA]</scope>
    <source>
        <strain evidence="1 2">CCUG 59231</strain>
    </source>
</reference>
<organism evidence="1 2">
    <name type="scientific">Ectopseudomonas composti</name>
    <dbReference type="NCBI Taxonomy" id="658457"/>
    <lineage>
        <taxon>Bacteria</taxon>
        <taxon>Pseudomonadati</taxon>
        <taxon>Pseudomonadota</taxon>
        <taxon>Gammaproteobacteria</taxon>
        <taxon>Pseudomonadales</taxon>
        <taxon>Pseudomonadaceae</taxon>
        <taxon>Ectopseudomonas</taxon>
    </lineage>
</organism>
<dbReference type="InterPro" id="IPR046702">
    <property type="entry name" value="DUF6572"/>
</dbReference>
<dbReference type="OrthoDB" id="2229810at2"/>
<dbReference type="AlphaFoldDB" id="A0A1I5PRB4"/>